<name>A0A951Q962_9CYAN</name>
<protein>
    <submittedName>
        <fullName evidence="5">PD-(D/E)XK nuclease family protein</fullName>
    </submittedName>
</protein>
<keyword evidence="1" id="KW-0227">DNA damage</keyword>
<dbReference type="GO" id="GO:0006281">
    <property type="term" value="P:DNA repair"/>
    <property type="evidence" value="ECO:0007669"/>
    <property type="project" value="UniProtKB-KW"/>
</dbReference>
<dbReference type="InterPro" id="IPR011335">
    <property type="entry name" value="Restrct_endonuc-II-like"/>
</dbReference>
<sequence>MPYFLSAAKLQSYYRCPQAYYFRYERKVEGAAFYGSAIMGTSLHQALAQIYQDWHYQDAIPRMDWIEYCWSQQTKDLTSTQINEGRGILRRYYYAYIANQSAMRKPVAVEGKIQGTLRTENLEFVLSGRYDRLDYLDDGLELIDYKSAKEVESMEPDEVDLQIGLYYLALEQRYQRNLKQLSLLYLRTGEKICFPATVEHRQRVEAVISDLAVELRQDQRWLPFPGGQCDRCAYARYCPAMRAEPEPLPEDAKPEAGLQLVLSI</sequence>
<keyword evidence="2" id="KW-0067">ATP-binding</keyword>
<comment type="caution">
    <text evidence="5">The sequence shown here is derived from an EMBL/GenBank/DDBJ whole genome shotgun (WGS) entry which is preliminary data.</text>
</comment>
<dbReference type="SUPFAM" id="SSF52980">
    <property type="entry name" value="Restriction endonuclease-like"/>
    <property type="match status" value="1"/>
</dbReference>
<keyword evidence="2" id="KW-0347">Helicase</keyword>
<dbReference type="GO" id="GO:0004386">
    <property type="term" value="F:helicase activity"/>
    <property type="evidence" value="ECO:0007669"/>
    <property type="project" value="UniProtKB-KW"/>
</dbReference>
<dbReference type="Pfam" id="PF12705">
    <property type="entry name" value="PDDEXK_1"/>
    <property type="match status" value="1"/>
</dbReference>
<evidence type="ECO:0000256" key="2">
    <source>
        <dbReference type="ARBA" id="ARBA00022806"/>
    </source>
</evidence>
<reference evidence="5" key="1">
    <citation type="submission" date="2021-05" db="EMBL/GenBank/DDBJ databases">
        <authorList>
            <person name="Pietrasiak N."/>
            <person name="Ward R."/>
            <person name="Stajich J.E."/>
            <person name="Kurbessoian T."/>
        </authorList>
    </citation>
    <scope>NUCLEOTIDE SEQUENCE</scope>
    <source>
        <strain evidence="5">UHER 2000/2452</strain>
    </source>
</reference>
<dbReference type="AlphaFoldDB" id="A0A951Q962"/>
<dbReference type="EMBL" id="JAHHHD010000005">
    <property type="protein sequence ID" value="MBW4658466.1"/>
    <property type="molecule type" value="Genomic_DNA"/>
</dbReference>
<keyword evidence="2" id="KW-0378">Hydrolase</keyword>
<evidence type="ECO:0000256" key="1">
    <source>
        <dbReference type="ARBA" id="ARBA00022763"/>
    </source>
</evidence>
<gene>
    <name evidence="5" type="ORF">KME15_07315</name>
</gene>
<dbReference type="Gene3D" id="3.90.320.10">
    <property type="match status" value="1"/>
</dbReference>
<keyword evidence="3" id="KW-0234">DNA repair</keyword>
<dbReference type="Proteomes" id="UP000757435">
    <property type="component" value="Unassembled WGS sequence"/>
</dbReference>
<dbReference type="InterPro" id="IPR011604">
    <property type="entry name" value="PDDEXK-like_dom_sf"/>
</dbReference>
<feature type="domain" description="PD-(D/E)XK endonuclease-like" evidence="4">
    <location>
        <begin position="5"/>
        <end position="239"/>
    </location>
</feature>
<evidence type="ECO:0000313" key="5">
    <source>
        <dbReference type="EMBL" id="MBW4658466.1"/>
    </source>
</evidence>
<proteinExistence type="predicted"/>
<keyword evidence="2" id="KW-0547">Nucleotide-binding</keyword>
<dbReference type="InterPro" id="IPR038726">
    <property type="entry name" value="PDDEXK_AddAB-type"/>
</dbReference>
<organism evidence="5 6">
    <name type="scientific">Drouetiella hepatica Uher 2000/2452</name>
    <dbReference type="NCBI Taxonomy" id="904376"/>
    <lineage>
        <taxon>Bacteria</taxon>
        <taxon>Bacillati</taxon>
        <taxon>Cyanobacteriota</taxon>
        <taxon>Cyanophyceae</taxon>
        <taxon>Oculatellales</taxon>
        <taxon>Oculatellaceae</taxon>
        <taxon>Drouetiella</taxon>
    </lineage>
</organism>
<evidence type="ECO:0000313" key="6">
    <source>
        <dbReference type="Proteomes" id="UP000757435"/>
    </source>
</evidence>
<evidence type="ECO:0000256" key="3">
    <source>
        <dbReference type="ARBA" id="ARBA00023204"/>
    </source>
</evidence>
<reference evidence="5" key="2">
    <citation type="journal article" date="2022" name="Microbiol. Resour. Announc.">
        <title>Metagenome Sequencing to Explore Phylogenomics of Terrestrial Cyanobacteria.</title>
        <authorList>
            <person name="Ward R.D."/>
            <person name="Stajich J.E."/>
            <person name="Johansen J.R."/>
            <person name="Huntemann M."/>
            <person name="Clum A."/>
            <person name="Foster B."/>
            <person name="Foster B."/>
            <person name="Roux S."/>
            <person name="Palaniappan K."/>
            <person name="Varghese N."/>
            <person name="Mukherjee S."/>
            <person name="Reddy T.B.K."/>
            <person name="Daum C."/>
            <person name="Copeland A."/>
            <person name="Chen I.A."/>
            <person name="Ivanova N.N."/>
            <person name="Kyrpides N.C."/>
            <person name="Shapiro N."/>
            <person name="Eloe-Fadrosh E.A."/>
            <person name="Pietrasiak N."/>
        </authorList>
    </citation>
    <scope>NUCLEOTIDE SEQUENCE</scope>
    <source>
        <strain evidence="5">UHER 2000/2452</strain>
    </source>
</reference>
<evidence type="ECO:0000259" key="4">
    <source>
        <dbReference type="Pfam" id="PF12705"/>
    </source>
</evidence>
<accession>A0A951Q962</accession>